<proteinExistence type="predicted"/>
<evidence type="ECO:0000313" key="3">
    <source>
        <dbReference type="Proteomes" id="UP001530400"/>
    </source>
</evidence>
<keyword evidence="3" id="KW-1185">Reference proteome</keyword>
<sequence>MAHPNTKRVSIGGVRSVLSILTSFLFGLALASAFFLWHAIHIIETPAVGASLGVTPLSPALKSVRRVQSDNENSASVRNPPPESKDTISPTLLSGLRILVTIASFDFMQLAHLEEVLDGFQDVCYAGSKVDVVIYTTVVYPVAFIDMLNDRMRCNDPSPTSGMTVTLMLKPASVRLHLVDFHRSLFYDRLDSYDLFVYTEDDIRISPKTLAAYMYETKRVSSLVGPEHASDYNVGIVRYEYNFPENVVITDKTRHATENVTRVYWEHLGKPIFEKAMDEVQHEKLSKLYMSSHGHHQGMYMATQDLLRAWKDRKGCKFDEIKNRPGSGSQPSEGTQRVWMSSQQLFAKRHCGVTQLLPIENFGQLTVLHLPNKNYRRVGKQGRIGGNDNSPKNEFSDGTEQFQPSHPDLLHALELHVEMKRHFPALKTTNLAGEEGRKKYVGIRMVDTDLKPGSFAPNHRRVAEKRLEAYKEYVARGGYMIDSDMDIDINAWRIES</sequence>
<comment type="caution">
    <text evidence="2">The sequence shown here is derived from an EMBL/GenBank/DDBJ whole genome shotgun (WGS) entry which is preliminary data.</text>
</comment>
<feature type="region of interest" description="Disordered" evidence="1">
    <location>
        <begin position="380"/>
        <end position="403"/>
    </location>
</feature>
<organism evidence="2 3">
    <name type="scientific">Cyclotella atomus</name>
    <dbReference type="NCBI Taxonomy" id="382360"/>
    <lineage>
        <taxon>Eukaryota</taxon>
        <taxon>Sar</taxon>
        <taxon>Stramenopiles</taxon>
        <taxon>Ochrophyta</taxon>
        <taxon>Bacillariophyta</taxon>
        <taxon>Coscinodiscophyceae</taxon>
        <taxon>Thalassiosirophycidae</taxon>
        <taxon>Stephanodiscales</taxon>
        <taxon>Stephanodiscaceae</taxon>
        <taxon>Cyclotella</taxon>
    </lineage>
</organism>
<evidence type="ECO:0008006" key="4">
    <source>
        <dbReference type="Google" id="ProtNLM"/>
    </source>
</evidence>
<name>A0ABD3NRW8_9STRA</name>
<gene>
    <name evidence="2" type="ORF">ACHAWO_000132</name>
</gene>
<dbReference type="EMBL" id="JALLPJ020001017">
    <property type="protein sequence ID" value="KAL3777926.1"/>
    <property type="molecule type" value="Genomic_DNA"/>
</dbReference>
<dbReference type="Proteomes" id="UP001530400">
    <property type="component" value="Unassembled WGS sequence"/>
</dbReference>
<dbReference type="AlphaFoldDB" id="A0ABD3NRW8"/>
<accession>A0ABD3NRW8</accession>
<reference evidence="2 3" key="1">
    <citation type="submission" date="2024-10" db="EMBL/GenBank/DDBJ databases">
        <title>Updated reference genomes for cyclostephanoid diatoms.</title>
        <authorList>
            <person name="Roberts W.R."/>
            <person name="Alverson A.J."/>
        </authorList>
    </citation>
    <scope>NUCLEOTIDE SEQUENCE [LARGE SCALE GENOMIC DNA]</scope>
    <source>
        <strain evidence="2 3">AJA010-31</strain>
    </source>
</reference>
<feature type="region of interest" description="Disordered" evidence="1">
    <location>
        <begin position="65"/>
        <end position="88"/>
    </location>
</feature>
<evidence type="ECO:0000256" key="1">
    <source>
        <dbReference type="SAM" id="MobiDB-lite"/>
    </source>
</evidence>
<evidence type="ECO:0000313" key="2">
    <source>
        <dbReference type="EMBL" id="KAL3777926.1"/>
    </source>
</evidence>
<feature type="compositionally biased region" description="Polar residues" evidence="1">
    <location>
        <begin position="387"/>
        <end position="403"/>
    </location>
</feature>
<protein>
    <recommendedName>
        <fullName evidence="4">Glycosyltransferase family 92 protein</fullName>
    </recommendedName>
</protein>